<dbReference type="InParanoid" id="A0A2P5BBA6"/>
<reference evidence="2" key="1">
    <citation type="submission" date="2016-06" db="EMBL/GenBank/DDBJ databases">
        <title>Parallel loss of symbiosis genes in relatives of nitrogen-fixing non-legume Parasponia.</title>
        <authorList>
            <person name="Van Velzen R."/>
            <person name="Holmer R."/>
            <person name="Bu F."/>
            <person name="Rutten L."/>
            <person name="Van Zeijl A."/>
            <person name="Liu W."/>
            <person name="Santuari L."/>
            <person name="Cao Q."/>
            <person name="Sharma T."/>
            <person name="Shen D."/>
            <person name="Roswanjaya Y."/>
            <person name="Wardhani T."/>
            <person name="Kalhor M.S."/>
            <person name="Jansen J."/>
            <person name="Van den Hoogen J."/>
            <person name="Gungor B."/>
            <person name="Hartog M."/>
            <person name="Hontelez J."/>
            <person name="Verver J."/>
            <person name="Yang W.-C."/>
            <person name="Schijlen E."/>
            <person name="Repin R."/>
            <person name="Schilthuizen M."/>
            <person name="Schranz E."/>
            <person name="Heidstra R."/>
            <person name="Miyata K."/>
            <person name="Fedorova E."/>
            <person name="Kohlen W."/>
            <person name="Bisseling T."/>
            <person name="Smit S."/>
            <person name="Geurts R."/>
        </authorList>
    </citation>
    <scope>NUCLEOTIDE SEQUENCE [LARGE SCALE GENOMIC DNA]</scope>
    <source>
        <strain evidence="2">cv. RG33-2</strain>
    </source>
</reference>
<accession>A0A2P5BBA6</accession>
<protein>
    <submittedName>
        <fullName evidence="1">Uncharacterized protein</fullName>
    </submittedName>
</protein>
<sequence>MGKMHDVVRALRSACSLEDGETFLLAKVTKDVEQVPLVVICIYSSLEHTLEEEGCERTVAAAIEAPNNATSTSV</sequence>
<proteinExistence type="predicted"/>
<dbReference type="Proteomes" id="UP000237000">
    <property type="component" value="Unassembled WGS sequence"/>
</dbReference>
<dbReference type="EMBL" id="JXTC01000561">
    <property type="protein sequence ID" value="PON46058.1"/>
    <property type="molecule type" value="Genomic_DNA"/>
</dbReference>
<evidence type="ECO:0000313" key="2">
    <source>
        <dbReference type="Proteomes" id="UP000237000"/>
    </source>
</evidence>
<organism evidence="1 2">
    <name type="scientific">Trema orientale</name>
    <name type="common">Charcoal tree</name>
    <name type="synonym">Celtis orientalis</name>
    <dbReference type="NCBI Taxonomy" id="63057"/>
    <lineage>
        <taxon>Eukaryota</taxon>
        <taxon>Viridiplantae</taxon>
        <taxon>Streptophyta</taxon>
        <taxon>Embryophyta</taxon>
        <taxon>Tracheophyta</taxon>
        <taxon>Spermatophyta</taxon>
        <taxon>Magnoliopsida</taxon>
        <taxon>eudicotyledons</taxon>
        <taxon>Gunneridae</taxon>
        <taxon>Pentapetalae</taxon>
        <taxon>rosids</taxon>
        <taxon>fabids</taxon>
        <taxon>Rosales</taxon>
        <taxon>Cannabaceae</taxon>
        <taxon>Trema</taxon>
    </lineage>
</organism>
<evidence type="ECO:0000313" key="1">
    <source>
        <dbReference type="EMBL" id="PON46058.1"/>
    </source>
</evidence>
<comment type="caution">
    <text evidence="1">The sequence shown here is derived from an EMBL/GenBank/DDBJ whole genome shotgun (WGS) entry which is preliminary data.</text>
</comment>
<gene>
    <name evidence="1" type="ORF">TorRG33x02_327050</name>
</gene>
<name>A0A2P5BBA6_TREOI</name>
<dbReference type="AlphaFoldDB" id="A0A2P5BBA6"/>
<keyword evidence="2" id="KW-1185">Reference proteome</keyword>